<dbReference type="SUPFAM" id="SSF109998">
    <property type="entry name" value="Triger factor/SurA peptide-binding domain-like"/>
    <property type="match status" value="1"/>
</dbReference>
<feature type="domain" description="TfuA-like core" evidence="1">
    <location>
        <begin position="48"/>
        <end position="167"/>
    </location>
</feature>
<dbReference type="InterPro" id="IPR012924">
    <property type="entry name" value="TfuA_core"/>
</dbReference>
<dbReference type="Proteomes" id="UP000028547">
    <property type="component" value="Unassembled WGS sequence"/>
</dbReference>
<evidence type="ECO:0000259" key="1">
    <source>
        <dbReference type="Pfam" id="PF07812"/>
    </source>
</evidence>
<dbReference type="AlphaFoldDB" id="A0A084T053"/>
<dbReference type="InterPro" id="IPR027304">
    <property type="entry name" value="Trigger_fact/SurA_dom_sf"/>
</dbReference>
<reference evidence="2 3" key="1">
    <citation type="submission" date="2014-07" db="EMBL/GenBank/DDBJ databases">
        <title>Draft Genome Sequence of Gephyronic Acid Producer, Cystobacter violaceus Strain Cb vi76.</title>
        <authorList>
            <person name="Stevens D.C."/>
            <person name="Young J."/>
            <person name="Carmichael R."/>
            <person name="Tan J."/>
            <person name="Taylor R.E."/>
        </authorList>
    </citation>
    <scope>NUCLEOTIDE SEQUENCE [LARGE SCALE GENOMIC DNA]</scope>
    <source>
        <strain evidence="2 3">Cb vi76</strain>
    </source>
</reference>
<gene>
    <name evidence="2" type="ORF">Q664_04760</name>
</gene>
<evidence type="ECO:0000313" key="3">
    <source>
        <dbReference type="Proteomes" id="UP000028547"/>
    </source>
</evidence>
<name>A0A084T053_9BACT</name>
<dbReference type="EMBL" id="JPMI01000026">
    <property type="protein sequence ID" value="KFA94088.1"/>
    <property type="molecule type" value="Genomic_DNA"/>
</dbReference>
<proteinExistence type="predicted"/>
<protein>
    <recommendedName>
        <fullName evidence="1">TfuA-like core domain-containing protein</fullName>
    </recommendedName>
</protein>
<accession>A0A084T053</accession>
<dbReference type="RefSeq" id="WP_043390237.1">
    <property type="nucleotide sequence ID" value="NZ_JPMI01000026.1"/>
</dbReference>
<organism evidence="2 3">
    <name type="scientific">Archangium violaceum Cb vi76</name>
    <dbReference type="NCBI Taxonomy" id="1406225"/>
    <lineage>
        <taxon>Bacteria</taxon>
        <taxon>Pseudomonadati</taxon>
        <taxon>Myxococcota</taxon>
        <taxon>Myxococcia</taxon>
        <taxon>Myxococcales</taxon>
        <taxon>Cystobacterineae</taxon>
        <taxon>Archangiaceae</taxon>
        <taxon>Archangium</taxon>
    </lineage>
</organism>
<dbReference type="Pfam" id="PF07812">
    <property type="entry name" value="TfuA"/>
    <property type="match status" value="1"/>
</dbReference>
<comment type="caution">
    <text evidence="2">The sequence shown here is derived from an EMBL/GenBank/DDBJ whole genome shotgun (WGS) entry which is preliminary data.</text>
</comment>
<evidence type="ECO:0000313" key="2">
    <source>
        <dbReference type="EMBL" id="KFA94088.1"/>
    </source>
</evidence>
<sequence>MSIYIFTGPSLSPEEGRAEFDAVFLPPAAQGDVYRASLDQPRAIGIIDGYFERIPSVWHKEILWAISQGIHVFGSASMGALRAAELAAFGMEGVGTIYEAFASGALQDDDEVAVLHGAAEDGYRTVSEAMVNIRATLEAAVKAGVLGPETHTRLERLAKELFYPERSWPVVLARGAEQKLPAGELEALRSWLPRGRVNQKRVDALAMLRVMRERLSGSREPKRVRYSFEYTDAWDQVRRRTGQLRTSAGTNEAVPTEALVEELRVGGTHERARQGALLRVLALEEARRQGLAVSSETLQGTVDAFRRERELFDPADTERWMATQGLGLEDFTRLMRDEAQVRRMALLFEPEVTRSLPDHLRTTGEYARLIPRAWEKQRLLAANGLEAPSLADAGLTAEALWQWYFGERLGRPMPDEVDAFARSSGFADAEELRRAVLREWCFLRLTAPDPRT</sequence>